<feature type="transmembrane region" description="Helical" evidence="1">
    <location>
        <begin position="6"/>
        <end position="26"/>
    </location>
</feature>
<organism evidence="3 4">
    <name type="scientific">Pseudomonas antarctica</name>
    <dbReference type="NCBI Taxonomy" id="219572"/>
    <lineage>
        <taxon>Bacteria</taxon>
        <taxon>Pseudomonadati</taxon>
        <taxon>Pseudomonadota</taxon>
        <taxon>Gammaproteobacteria</taxon>
        <taxon>Pseudomonadales</taxon>
        <taxon>Pseudomonadaceae</taxon>
        <taxon>Pseudomonas</taxon>
    </lineage>
</organism>
<name>A0A1H0AUH5_9PSED</name>
<evidence type="ECO:0000313" key="3">
    <source>
        <dbReference type="EMBL" id="SDN36766.1"/>
    </source>
</evidence>
<dbReference type="Proteomes" id="UP000182470">
    <property type="component" value="Chromosome I"/>
</dbReference>
<evidence type="ECO:0000313" key="2">
    <source>
        <dbReference type="EMBL" id="KAF2407497.1"/>
    </source>
</evidence>
<protein>
    <submittedName>
        <fullName evidence="3">Uncharacterized protein</fullName>
    </submittedName>
</protein>
<keyword evidence="1" id="KW-1133">Transmembrane helix</keyword>
<evidence type="ECO:0000256" key="1">
    <source>
        <dbReference type="SAM" id="Phobius"/>
    </source>
</evidence>
<keyword evidence="1" id="KW-0812">Transmembrane</keyword>
<evidence type="ECO:0000313" key="4">
    <source>
        <dbReference type="Proteomes" id="UP000182470"/>
    </source>
</evidence>
<proteinExistence type="predicted"/>
<dbReference type="EMBL" id="LT629704">
    <property type="protein sequence ID" value="SDN36766.1"/>
    <property type="molecule type" value="Genomic_DNA"/>
</dbReference>
<gene>
    <name evidence="2" type="ORF">PSAN_44260</name>
    <name evidence="3" type="ORF">SAMN04490179_3880</name>
</gene>
<dbReference type="EMBL" id="JXDI01000002">
    <property type="protein sequence ID" value="KAF2407497.1"/>
    <property type="molecule type" value="Genomic_DNA"/>
</dbReference>
<reference evidence="2 5" key="1">
    <citation type="submission" date="2015-01" db="EMBL/GenBank/DDBJ databases">
        <title>Genome Sequence of Pseudomonas antarctica CMS 35.</title>
        <authorList>
            <person name="Voget S."/>
            <person name="Chow J."/>
            <person name="Daniel R."/>
            <person name="Streit W."/>
        </authorList>
    </citation>
    <scope>NUCLEOTIDE SEQUENCE [LARGE SCALE GENOMIC DNA]</scope>
    <source>
        <strain evidence="2 5">CMS 35</strain>
    </source>
</reference>
<accession>A0A1H0AUH5</accession>
<keyword evidence="5" id="KW-1185">Reference proteome</keyword>
<evidence type="ECO:0000313" key="5">
    <source>
        <dbReference type="Proteomes" id="UP000748067"/>
    </source>
</evidence>
<sequence length="58" mass="6360">MFPRYFRWISLLGILAAVVAFVIASLRIDSGMGPTTDLIQPIITAVAFGWAFTQSTKV</sequence>
<reference evidence="3 4" key="2">
    <citation type="submission" date="2016-10" db="EMBL/GenBank/DDBJ databases">
        <authorList>
            <person name="de Groot N.N."/>
        </authorList>
    </citation>
    <scope>NUCLEOTIDE SEQUENCE [LARGE SCALE GENOMIC DNA]</scope>
    <source>
        <strain evidence="3 4">BS2772</strain>
    </source>
</reference>
<keyword evidence="1" id="KW-0472">Membrane</keyword>
<dbReference type="Proteomes" id="UP000748067">
    <property type="component" value="Unassembled WGS sequence"/>
</dbReference>
<dbReference type="AlphaFoldDB" id="A0A1H0AUH5"/>